<reference evidence="2" key="1">
    <citation type="submission" date="2016-10" db="EMBL/GenBank/DDBJ databases">
        <authorList>
            <person name="Varghese N."/>
            <person name="Submissions S."/>
        </authorList>
    </citation>
    <scope>NUCLEOTIDE SEQUENCE [LARGE SCALE GENOMIC DNA]</scope>
    <source>
        <strain evidence="2">P18</strain>
    </source>
</reference>
<keyword evidence="2" id="KW-1185">Reference proteome</keyword>
<dbReference type="EMBL" id="FOXO01000051">
    <property type="protein sequence ID" value="SFQ45823.1"/>
    <property type="molecule type" value="Genomic_DNA"/>
</dbReference>
<accession>A0A1I5YNQ4</accession>
<organism evidence="1 2">
    <name type="scientific">Butyrivibrio proteoclasticus</name>
    <dbReference type="NCBI Taxonomy" id="43305"/>
    <lineage>
        <taxon>Bacteria</taxon>
        <taxon>Bacillati</taxon>
        <taxon>Bacillota</taxon>
        <taxon>Clostridia</taxon>
        <taxon>Lachnospirales</taxon>
        <taxon>Lachnospiraceae</taxon>
        <taxon>Butyrivibrio</taxon>
    </lineage>
</organism>
<protein>
    <submittedName>
        <fullName evidence="1">Uncharacterized protein</fullName>
    </submittedName>
</protein>
<proteinExistence type="predicted"/>
<dbReference type="AlphaFoldDB" id="A0A1I5YNQ4"/>
<sequence>MITSSEQNRIIRETSAYLVEKIMEIKKCSRDEAVELLMETTVYAALTDPSTELFLESRESVLDSLKEEFEGRPEALLLL</sequence>
<dbReference type="Proteomes" id="UP000182624">
    <property type="component" value="Unassembled WGS sequence"/>
</dbReference>
<name>A0A1I5YNQ4_9FIRM</name>
<evidence type="ECO:0000313" key="1">
    <source>
        <dbReference type="EMBL" id="SFQ45823.1"/>
    </source>
</evidence>
<evidence type="ECO:0000313" key="2">
    <source>
        <dbReference type="Proteomes" id="UP000182624"/>
    </source>
</evidence>
<dbReference type="RefSeq" id="WP_074892040.1">
    <property type="nucleotide sequence ID" value="NZ_FOXO01000051.1"/>
</dbReference>
<dbReference type="OrthoDB" id="2051138at2"/>
<gene>
    <name evidence="1" type="ORF">SAMN04487928_15112</name>
</gene>